<keyword evidence="2" id="KW-1185">Reference proteome</keyword>
<dbReference type="Proteomes" id="UP000479000">
    <property type="component" value="Unassembled WGS sequence"/>
</dbReference>
<sequence>MQLPNLGVISSLVCHCAYSADRSNWKCGVVCRLSLQEADSADCSRNFDIDTHENQR</sequence>
<name>A0A6H5HGE0_9HEMI</name>
<dbReference type="AlphaFoldDB" id="A0A6H5HGE0"/>
<evidence type="ECO:0000313" key="2">
    <source>
        <dbReference type="Proteomes" id="UP000479000"/>
    </source>
</evidence>
<proteinExistence type="predicted"/>
<accession>A0A6H5HGE0</accession>
<gene>
    <name evidence="1" type="ORF">NTEN_LOCUS21181</name>
</gene>
<organism evidence="1 2">
    <name type="scientific">Nesidiocoris tenuis</name>
    <dbReference type="NCBI Taxonomy" id="355587"/>
    <lineage>
        <taxon>Eukaryota</taxon>
        <taxon>Metazoa</taxon>
        <taxon>Ecdysozoa</taxon>
        <taxon>Arthropoda</taxon>
        <taxon>Hexapoda</taxon>
        <taxon>Insecta</taxon>
        <taxon>Pterygota</taxon>
        <taxon>Neoptera</taxon>
        <taxon>Paraneoptera</taxon>
        <taxon>Hemiptera</taxon>
        <taxon>Heteroptera</taxon>
        <taxon>Panheteroptera</taxon>
        <taxon>Cimicomorpha</taxon>
        <taxon>Miridae</taxon>
        <taxon>Dicyphina</taxon>
        <taxon>Nesidiocoris</taxon>
    </lineage>
</organism>
<protein>
    <submittedName>
        <fullName evidence="1">Uncharacterized protein</fullName>
    </submittedName>
</protein>
<reference evidence="1 2" key="1">
    <citation type="submission" date="2020-02" db="EMBL/GenBank/DDBJ databases">
        <authorList>
            <person name="Ferguson B K."/>
        </authorList>
    </citation>
    <scope>NUCLEOTIDE SEQUENCE [LARGE SCALE GENOMIC DNA]</scope>
</reference>
<evidence type="ECO:0000313" key="1">
    <source>
        <dbReference type="EMBL" id="CAB0017105.1"/>
    </source>
</evidence>
<dbReference type="EMBL" id="CADCXU010030841">
    <property type="protein sequence ID" value="CAB0017105.1"/>
    <property type="molecule type" value="Genomic_DNA"/>
</dbReference>
<feature type="non-terminal residue" evidence="1">
    <location>
        <position position="56"/>
    </location>
</feature>